<dbReference type="Gene3D" id="2.40.30.170">
    <property type="match status" value="1"/>
</dbReference>
<dbReference type="EMBL" id="QWEZ01000002">
    <property type="protein sequence ID" value="RRJ82397.1"/>
    <property type="molecule type" value="Genomic_DNA"/>
</dbReference>
<dbReference type="InterPro" id="IPR058625">
    <property type="entry name" value="MdtA-like_BSH"/>
</dbReference>
<keyword evidence="2" id="KW-0175">Coiled coil</keyword>
<feature type="domain" description="Multidrug resistance protein MdtA-like barrel-sandwich hybrid" evidence="4">
    <location>
        <begin position="71"/>
        <end position="209"/>
    </location>
</feature>
<evidence type="ECO:0000256" key="1">
    <source>
        <dbReference type="ARBA" id="ARBA00009477"/>
    </source>
</evidence>
<evidence type="ECO:0000313" key="5">
    <source>
        <dbReference type="EMBL" id="RRJ82397.1"/>
    </source>
</evidence>
<dbReference type="Gene3D" id="1.10.287.470">
    <property type="entry name" value="Helix hairpin bin"/>
    <property type="match status" value="1"/>
</dbReference>
<dbReference type="PANTHER" id="PTHR30469">
    <property type="entry name" value="MULTIDRUG RESISTANCE PROTEIN MDTA"/>
    <property type="match status" value="1"/>
</dbReference>
<dbReference type="GO" id="GO:0015562">
    <property type="term" value="F:efflux transmembrane transporter activity"/>
    <property type="evidence" value="ECO:0007669"/>
    <property type="project" value="TreeGrafter"/>
</dbReference>
<sequence>MSRLRKAIPPLLVLGLSLAAVHYIINNKPAPSQRPQPRAALSVEALTLVPTDYQVVLSSHGTVHPHTQGSLIPEVSGTIVAVSDNFREGRFFDKGEVLLRIDDRDYQAALTIARAALIQARFELQEEQARAAQAKRDWERLGEAGEPTPLVLREPQLAAARAKIASTEAQYTQAELDLQRTRIRAPYAGRILSKQVDIGQFVTSGSELAEIYAIDFVEVRLPLNSRQLEFVEIPELYRGNRPQADLRYPDVTIKARLGRSEYHWQGRIVRAEGAVDSGSRQLFVVARVDDPYGNDGSQRPPLKIGQFVEAEIQGTLLRDVYVMPRSALRQDNQIALVKDNKLQRLPVELVWSDPDAAVIEGPLQSGEQLVISPTGSAISGTPVTISTLDGKAQLASQPAKAAPTDASPGQGS</sequence>
<reference evidence="5 6" key="2">
    <citation type="submission" date="2018-12" db="EMBL/GenBank/DDBJ databases">
        <title>Simiduia agarivorans gen. nov., sp. nov., a marine, agarolytic bacterium isolated from shallow coastal water from Keelung, Taiwan.</title>
        <authorList>
            <person name="Shieh W.Y."/>
        </authorList>
    </citation>
    <scope>NUCLEOTIDE SEQUENCE [LARGE SCALE GENOMIC DNA]</scope>
    <source>
        <strain evidence="5 6">GTF-13</strain>
    </source>
</reference>
<protein>
    <submittedName>
        <fullName evidence="5">Efflux RND transporter periplasmic adaptor subunit</fullName>
    </submittedName>
</protein>
<proteinExistence type="inferred from homology"/>
<organism evidence="5 6">
    <name type="scientific">Aestuariirhabdus litorea</name>
    <dbReference type="NCBI Taxonomy" id="2528527"/>
    <lineage>
        <taxon>Bacteria</taxon>
        <taxon>Pseudomonadati</taxon>
        <taxon>Pseudomonadota</taxon>
        <taxon>Gammaproteobacteria</taxon>
        <taxon>Oceanospirillales</taxon>
        <taxon>Aestuariirhabdaceae</taxon>
        <taxon>Aestuariirhabdus</taxon>
    </lineage>
</organism>
<reference evidence="5 6" key="1">
    <citation type="submission" date="2018-08" db="EMBL/GenBank/DDBJ databases">
        <authorList>
            <person name="Khan S.A."/>
        </authorList>
    </citation>
    <scope>NUCLEOTIDE SEQUENCE [LARGE SCALE GENOMIC DNA]</scope>
    <source>
        <strain evidence="5 6">GTF-13</strain>
    </source>
</reference>
<dbReference type="AlphaFoldDB" id="A0A3P3VJ76"/>
<gene>
    <name evidence="5" type="ORF">D0544_10970</name>
</gene>
<evidence type="ECO:0000313" key="6">
    <source>
        <dbReference type="Proteomes" id="UP000280792"/>
    </source>
</evidence>
<dbReference type="NCBIfam" id="TIGR01730">
    <property type="entry name" value="RND_mfp"/>
    <property type="match status" value="1"/>
</dbReference>
<dbReference type="RefSeq" id="WP_125016106.1">
    <property type="nucleotide sequence ID" value="NZ_QWEZ01000002.1"/>
</dbReference>
<dbReference type="InterPro" id="IPR006143">
    <property type="entry name" value="RND_pump_MFP"/>
</dbReference>
<feature type="coiled-coil region" evidence="2">
    <location>
        <begin position="117"/>
        <end position="184"/>
    </location>
</feature>
<evidence type="ECO:0000259" key="4">
    <source>
        <dbReference type="Pfam" id="PF25917"/>
    </source>
</evidence>
<evidence type="ECO:0000256" key="3">
    <source>
        <dbReference type="SAM" id="MobiDB-lite"/>
    </source>
</evidence>
<evidence type="ECO:0000256" key="2">
    <source>
        <dbReference type="SAM" id="Coils"/>
    </source>
</evidence>
<dbReference type="SUPFAM" id="SSF111369">
    <property type="entry name" value="HlyD-like secretion proteins"/>
    <property type="match status" value="1"/>
</dbReference>
<dbReference type="PANTHER" id="PTHR30469:SF12">
    <property type="entry name" value="MULTIDRUG RESISTANCE PROTEIN MDTA"/>
    <property type="match status" value="1"/>
</dbReference>
<keyword evidence="6" id="KW-1185">Reference proteome</keyword>
<name>A0A3P3VJ76_9GAMM</name>
<comment type="caution">
    <text evidence="5">The sequence shown here is derived from an EMBL/GenBank/DDBJ whole genome shotgun (WGS) entry which is preliminary data.</text>
</comment>
<dbReference type="Gene3D" id="2.40.420.20">
    <property type="match status" value="1"/>
</dbReference>
<dbReference type="Gene3D" id="2.40.50.100">
    <property type="match status" value="1"/>
</dbReference>
<dbReference type="Proteomes" id="UP000280792">
    <property type="component" value="Unassembled WGS sequence"/>
</dbReference>
<feature type="region of interest" description="Disordered" evidence="3">
    <location>
        <begin position="390"/>
        <end position="412"/>
    </location>
</feature>
<accession>A0A3P3VJ76</accession>
<comment type="similarity">
    <text evidence="1">Belongs to the membrane fusion protein (MFP) (TC 8.A.1) family.</text>
</comment>
<dbReference type="Pfam" id="PF25917">
    <property type="entry name" value="BSH_RND"/>
    <property type="match status" value="1"/>
</dbReference>
<dbReference type="GO" id="GO:1990281">
    <property type="term" value="C:efflux pump complex"/>
    <property type="evidence" value="ECO:0007669"/>
    <property type="project" value="TreeGrafter"/>
</dbReference>